<dbReference type="AlphaFoldDB" id="B8ME27"/>
<evidence type="ECO:0000256" key="1">
    <source>
        <dbReference type="ARBA" id="ARBA00006484"/>
    </source>
</evidence>
<protein>
    <submittedName>
        <fullName evidence="4">Short-chain dehydrogenases/reductase, putative</fullName>
    </submittedName>
</protein>
<dbReference type="Gene3D" id="3.40.50.720">
    <property type="entry name" value="NAD(P)-binding Rossmann-like Domain"/>
    <property type="match status" value="1"/>
</dbReference>
<dbReference type="PANTHER" id="PTHR43544">
    <property type="entry name" value="SHORT-CHAIN DEHYDROGENASE/REDUCTASE"/>
    <property type="match status" value="1"/>
</dbReference>
<dbReference type="PANTHER" id="PTHR43544:SF7">
    <property type="entry name" value="NADB-LER2"/>
    <property type="match status" value="1"/>
</dbReference>
<sequence length="251" mass="27013">MPSYLITGTSRGLGLAFTTELLKNPENLVIATARNTGKSTGLQNLKAQYPGNDRLILVDMDVASLDSIRAAVKAVEPLLPNGLDNLVSNAGVSYAGMQSFEQLDVEKFTSEVDFTITAPLNLLREFLPLIRKGQAKRALFVTSVIGSIELAAHMPGLLNAYAVARAALNMLVRKWSSTLKGEGITAALIHPGWVGETDIGDELSDWVAKYNPSLENVPSAKSAADCMKVLNNITPEDSGVFFNHDGSKLPW</sequence>
<evidence type="ECO:0000313" key="4">
    <source>
        <dbReference type="EMBL" id="EED16104.1"/>
    </source>
</evidence>
<dbReference type="InParanoid" id="B8ME27"/>
<dbReference type="RefSeq" id="XP_002483338.1">
    <property type="nucleotide sequence ID" value="XM_002483293.1"/>
</dbReference>
<dbReference type="InterPro" id="IPR051468">
    <property type="entry name" value="Fungal_SecMetab_SDRs"/>
</dbReference>
<dbReference type="GO" id="GO:0005737">
    <property type="term" value="C:cytoplasm"/>
    <property type="evidence" value="ECO:0007669"/>
    <property type="project" value="TreeGrafter"/>
</dbReference>
<keyword evidence="2" id="KW-0521">NADP</keyword>
<dbReference type="EMBL" id="EQ962656">
    <property type="protein sequence ID" value="EED16104.1"/>
    <property type="molecule type" value="Genomic_DNA"/>
</dbReference>
<keyword evidence="3" id="KW-0560">Oxidoreductase</keyword>
<dbReference type="eggNOG" id="KOG1611">
    <property type="taxonomic scope" value="Eukaryota"/>
</dbReference>
<dbReference type="PRINTS" id="PR00081">
    <property type="entry name" value="GDHRDH"/>
</dbReference>
<dbReference type="VEuPathDB" id="FungiDB:TSTA_012130"/>
<accession>B8ME27</accession>
<dbReference type="GO" id="GO:0016491">
    <property type="term" value="F:oxidoreductase activity"/>
    <property type="evidence" value="ECO:0007669"/>
    <property type="project" value="UniProtKB-KW"/>
</dbReference>
<evidence type="ECO:0000256" key="3">
    <source>
        <dbReference type="ARBA" id="ARBA00023002"/>
    </source>
</evidence>
<organism evidence="4 5">
    <name type="scientific">Talaromyces stipitatus (strain ATCC 10500 / CBS 375.48 / QM 6759 / NRRL 1006)</name>
    <name type="common">Penicillium stipitatum</name>
    <dbReference type="NCBI Taxonomy" id="441959"/>
    <lineage>
        <taxon>Eukaryota</taxon>
        <taxon>Fungi</taxon>
        <taxon>Dikarya</taxon>
        <taxon>Ascomycota</taxon>
        <taxon>Pezizomycotina</taxon>
        <taxon>Eurotiomycetes</taxon>
        <taxon>Eurotiomycetidae</taxon>
        <taxon>Eurotiales</taxon>
        <taxon>Trichocomaceae</taxon>
        <taxon>Talaromyces</taxon>
        <taxon>Talaromyces sect. Talaromyces</taxon>
    </lineage>
</organism>
<dbReference type="SUPFAM" id="SSF51735">
    <property type="entry name" value="NAD(P)-binding Rossmann-fold domains"/>
    <property type="match status" value="1"/>
</dbReference>
<comment type="similarity">
    <text evidence="1">Belongs to the short-chain dehydrogenases/reductases (SDR) family.</text>
</comment>
<keyword evidence="5" id="KW-1185">Reference proteome</keyword>
<dbReference type="OMA" id="HILVIRS"/>
<dbReference type="InterPro" id="IPR036291">
    <property type="entry name" value="NAD(P)-bd_dom_sf"/>
</dbReference>
<dbReference type="HOGENOM" id="CLU_010194_9_2_1"/>
<dbReference type="GeneID" id="8104061"/>
<dbReference type="InterPro" id="IPR002347">
    <property type="entry name" value="SDR_fam"/>
</dbReference>
<reference evidence="5" key="1">
    <citation type="journal article" date="2015" name="Genome Announc.">
        <title>Genome sequence of the AIDS-associated pathogen Penicillium marneffei (ATCC18224) and its near taxonomic relative Talaromyces stipitatus (ATCC10500).</title>
        <authorList>
            <person name="Nierman W.C."/>
            <person name="Fedorova-Abrams N.D."/>
            <person name="Andrianopoulos A."/>
        </authorList>
    </citation>
    <scope>NUCLEOTIDE SEQUENCE [LARGE SCALE GENOMIC DNA]</scope>
    <source>
        <strain evidence="5">ATCC 10500 / CBS 375.48 / QM 6759 / NRRL 1006</strain>
    </source>
</reference>
<name>B8ME27_TALSN</name>
<evidence type="ECO:0000256" key="2">
    <source>
        <dbReference type="ARBA" id="ARBA00022857"/>
    </source>
</evidence>
<dbReference type="OrthoDB" id="9876299at2759"/>
<proteinExistence type="inferred from homology"/>
<evidence type="ECO:0000313" key="5">
    <source>
        <dbReference type="Proteomes" id="UP000001745"/>
    </source>
</evidence>
<dbReference type="Proteomes" id="UP000001745">
    <property type="component" value="Unassembled WGS sequence"/>
</dbReference>
<dbReference type="Pfam" id="PF00106">
    <property type="entry name" value="adh_short"/>
    <property type="match status" value="1"/>
</dbReference>
<dbReference type="PhylomeDB" id="B8ME27"/>
<gene>
    <name evidence="4" type="ORF">TSTA_012130</name>
</gene>